<proteinExistence type="predicted"/>
<accession>A0A381N0Y9</accession>
<evidence type="ECO:0000313" key="1">
    <source>
        <dbReference type="EMBL" id="SUZ48149.1"/>
    </source>
</evidence>
<dbReference type="EMBL" id="UINC01000055">
    <property type="protein sequence ID" value="SUZ48149.1"/>
    <property type="molecule type" value="Genomic_DNA"/>
</dbReference>
<name>A0A381N0Y9_9ZZZZ</name>
<protein>
    <submittedName>
        <fullName evidence="1">Uncharacterized protein</fullName>
    </submittedName>
</protein>
<gene>
    <name evidence="1" type="ORF">METZ01_LOCUS1003</name>
</gene>
<reference evidence="1" key="1">
    <citation type="submission" date="2018-05" db="EMBL/GenBank/DDBJ databases">
        <authorList>
            <person name="Lanie J.A."/>
            <person name="Ng W.-L."/>
            <person name="Kazmierczak K.M."/>
            <person name="Andrzejewski T.M."/>
            <person name="Davidsen T.M."/>
            <person name="Wayne K.J."/>
            <person name="Tettelin H."/>
            <person name="Glass J.I."/>
            <person name="Rusch D."/>
            <person name="Podicherti R."/>
            <person name="Tsui H.-C.T."/>
            <person name="Winkler M.E."/>
        </authorList>
    </citation>
    <scope>NUCLEOTIDE SEQUENCE</scope>
</reference>
<organism evidence="1">
    <name type="scientific">marine metagenome</name>
    <dbReference type="NCBI Taxonomy" id="408172"/>
    <lineage>
        <taxon>unclassified sequences</taxon>
        <taxon>metagenomes</taxon>
        <taxon>ecological metagenomes</taxon>
    </lineage>
</organism>
<sequence>MASVERYLPTHRHDSTFGLTSHPLPTGDLTERALIDRSRRRSLGFLDWEQETWSCFLVTFVGRDGQWHGHVTFRPQDSDGESDEVRTADIFIEASEAEIDHKARGLGRPLFRALLSSAIHTRRGDEASESPKTRRWFKKLLRKNSQELSASAEGMSDTVELQSLYQSYRLDQVCHFITLVDPKCFEAAVDSILEGQRVDFGAKDRLQLGMLVIEYIEARIPMPPFEIWVEDFVAHREEYMLYTHTLHRERRLP</sequence>
<dbReference type="AlphaFoldDB" id="A0A381N0Y9"/>